<proteinExistence type="predicted"/>
<dbReference type="OrthoDB" id="8773261at2"/>
<protein>
    <submittedName>
        <fullName evidence="1">Uncharacterized protein</fullName>
    </submittedName>
</protein>
<organism evidence="1 2">
    <name type="scientific">Billgrantia gudaonensis</name>
    <dbReference type="NCBI Taxonomy" id="376427"/>
    <lineage>
        <taxon>Bacteria</taxon>
        <taxon>Pseudomonadati</taxon>
        <taxon>Pseudomonadota</taxon>
        <taxon>Gammaproteobacteria</taxon>
        <taxon>Oceanospirillales</taxon>
        <taxon>Halomonadaceae</taxon>
        <taxon>Billgrantia</taxon>
    </lineage>
</organism>
<dbReference type="AlphaFoldDB" id="A0A1G9EAR7"/>
<name>A0A1G9EAR7_9GAMM</name>
<sequence length="332" mass="38948">MTQRTRIPSAKLPVTLPSEKAMRSYNHNKTNYDPEFWEFEYLTHRYLKTLDNIELMDRLKKIRRNLSKFYTDERSKIPIGVFHSTWYWLRKEHQARFEISLRELGYTLPPPPLVGTIHSRNNRYPDLKVAQTTKLFRYLKKEFAEDMIQKGIFRFSPAETYIEMEGDVARADDEKYKSSVLHGENVKITTKSGQEIRPIGNLHRTTGGIDYHMLCLSQAWDEELFEDFGDATHCVVVNDVDEFLSRIEQAGRKVYSRWYFHHGPVNYYDKYDIGLKGSITSVMHKDCTFAYQEEYRILWARLEGPPVEGHQFLETGNLDDIADLVASPNRSG</sequence>
<accession>A0A1G9EAR7</accession>
<dbReference type="RefSeq" id="WP_143005149.1">
    <property type="nucleotide sequence ID" value="NZ_FNES01000026.1"/>
</dbReference>
<dbReference type="Proteomes" id="UP000198525">
    <property type="component" value="Unassembled WGS sequence"/>
</dbReference>
<gene>
    <name evidence="1" type="ORF">SAMN04487954_1265</name>
</gene>
<evidence type="ECO:0000313" key="2">
    <source>
        <dbReference type="Proteomes" id="UP000198525"/>
    </source>
</evidence>
<keyword evidence="2" id="KW-1185">Reference proteome</keyword>
<dbReference type="EMBL" id="FNES01000026">
    <property type="protein sequence ID" value="SDK73262.1"/>
    <property type="molecule type" value="Genomic_DNA"/>
</dbReference>
<evidence type="ECO:0000313" key="1">
    <source>
        <dbReference type="EMBL" id="SDK73262.1"/>
    </source>
</evidence>
<dbReference type="STRING" id="376427.SAMN04487954_1265"/>
<reference evidence="1 2" key="1">
    <citation type="submission" date="2016-10" db="EMBL/GenBank/DDBJ databases">
        <authorList>
            <person name="de Groot N.N."/>
        </authorList>
    </citation>
    <scope>NUCLEOTIDE SEQUENCE [LARGE SCALE GENOMIC DNA]</scope>
    <source>
        <strain evidence="1 2">CGMCC 1.6133</strain>
    </source>
</reference>